<comment type="caution">
    <text evidence="1">The sequence shown here is derived from an EMBL/GenBank/DDBJ whole genome shotgun (WGS) entry which is preliminary data.</text>
</comment>
<keyword evidence="2" id="KW-1185">Reference proteome</keyword>
<accession>A0A8J7H4U1</accession>
<gene>
    <name evidence="1" type="ORF">I5677_14265</name>
</gene>
<dbReference type="RefSeq" id="WP_197662307.1">
    <property type="nucleotide sequence ID" value="NZ_JAEAGR010000016.1"/>
</dbReference>
<reference evidence="1" key="1">
    <citation type="submission" date="2020-12" db="EMBL/GenBank/DDBJ databases">
        <title>M. sibirica DSM 26468T genome.</title>
        <authorList>
            <person name="Thieme N."/>
            <person name="Rettenmaier R."/>
            <person name="Zverlov V."/>
            <person name="Liebl W."/>
        </authorList>
    </citation>
    <scope>NUCLEOTIDE SEQUENCE</scope>
    <source>
        <strain evidence="1">DSM 26468</strain>
    </source>
</reference>
<proteinExistence type="predicted"/>
<protein>
    <recommendedName>
        <fullName evidence="3">Zinc-ribbon domain-containing protein</fullName>
    </recommendedName>
</protein>
<evidence type="ECO:0000313" key="2">
    <source>
        <dbReference type="Proteomes" id="UP000623269"/>
    </source>
</evidence>
<evidence type="ECO:0000313" key="1">
    <source>
        <dbReference type="EMBL" id="MBH1942062.1"/>
    </source>
</evidence>
<sequence>MVCHYCGELNEEQSIFCIYCGIQLIYDDVKETIEYPEPDEEFARPGAEYIMPECVYRCGGATIPVGGEPPVRNK</sequence>
<dbReference type="AlphaFoldDB" id="A0A8J7H4U1"/>
<organism evidence="1 2">
    <name type="scientific">Mobilitalea sibirica</name>
    <dbReference type="NCBI Taxonomy" id="1462919"/>
    <lineage>
        <taxon>Bacteria</taxon>
        <taxon>Bacillati</taxon>
        <taxon>Bacillota</taxon>
        <taxon>Clostridia</taxon>
        <taxon>Lachnospirales</taxon>
        <taxon>Lachnospiraceae</taxon>
        <taxon>Mobilitalea</taxon>
    </lineage>
</organism>
<evidence type="ECO:0008006" key="3">
    <source>
        <dbReference type="Google" id="ProtNLM"/>
    </source>
</evidence>
<dbReference type="EMBL" id="JAEAGR010000016">
    <property type="protein sequence ID" value="MBH1942062.1"/>
    <property type="molecule type" value="Genomic_DNA"/>
</dbReference>
<dbReference type="Proteomes" id="UP000623269">
    <property type="component" value="Unassembled WGS sequence"/>
</dbReference>
<name>A0A8J7H4U1_9FIRM</name>